<sequence length="251" mass="28329">MGAAGKGGSLCLPVLQEGLAEGRGSVYLFSKVPEGRTRSNRWKLIKERSNLELRRNFLTGRTINPWNCLPPEVVGASSLEVFKKRLNSPLPEMEEEDLGGLIQEGREGRREGRKERKENKEGRKEGRGNHGRMEGRKREGGMEERKEGRKGKTKDGRKEEGRKDGRKEGENKEGSMEERKEGRKEGRQEGGKERESSRKSFVRDGIRTPTLGQGVGLQDLLRSLPAPEFYGFYKLLLDSSSHQCCGWSRKG</sequence>
<keyword evidence="3" id="KW-1185">Reference proteome</keyword>
<name>V8N8V9_OPHHA</name>
<feature type="compositionally biased region" description="Basic and acidic residues" evidence="1">
    <location>
        <begin position="104"/>
        <end position="147"/>
    </location>
</feature>
<feature type="region of interest" description="Disordered" evidence="1">
    <location>
        <begin position="93"/>
        <end position="213"/>
    </location>
</feature>
<reference evidence="2 3" key="1">
    <citation type="journal article" date="2013" name="Proc. Natl. Acad. Sci. U.S.A.">
        <title>The king cobra genome reveals dynamic gene evolution and adaptation in the snake venom system.</title>
        <authorList>
            <person name="Vonk F.J."/>
            <person name="Casewell N.R."/>
            <person name="Henkel C.V."/>
            <person name="Heimberg A.M."/>
            <person name="Jansen H.J."/>
            <person name="McCleary R.J."/>
            <person name="Kerkkamp H.M."/>
            <person name="Vos R.A."/>
            <person name="Guerreiro I."/>
            <person name="Calvete J.J."/>
            <person name="Wuster W."/>
            <person name="Woods A.E."/>
            <person name="Logan J.M."/>
            <person name="Harrison R.A."/>
            <person name="Castoe T.A."/>
            <person name="de Koning A.P."/>
            <person name="Pollock D.D."/>
            <person name="Yandell M."/>
            <person name="Calderon D."/>
            <person name="Renjifo C."/>
            <person name="Currier R.B."/>
            <person name="Salgado D."/>
            <person name="Pla D."/>
            <person name="Sanz L."/>
            <person name="Hyder A.S."/>
            <person name="Ribeiro J.M."/>
            <person name="Arntzen J.W."/>
            <person name="van den Thillart G.E."/>
            <person name="Boetzer M."/>
            <person name="Pirovano W."/>
            <person name="Dirks R.P."/>
            <person name="Spaink H.P."/>
            <person name="Duboule D."/>
            <person name="McGlinn E."/>
            <person name="Kini R.M."/>
            <person name="Richardson M.K."/>
        </authorList>
    </citation>
    <scope>NUCLEOTIDE SEQUENCE</scope>
    <source>
        <tissue evidence="2">Blood</tissue>
    </source>
</reference>
<dbReference type="EMBL" id="AZIM01007419">
    <property type="protein sequence ID" value="ETE57977.1"/>
    <property type="molecule type" value="Genomic_DNA"/>
</dbReference>
<gene>
    <name evidence="2" type="primary">CNGB1</name>
    <name evidence="2" type="ORF">L345_16302</name>
</gene>
<evidence type="ECO:0000313" key="2">
    <source>
        <dbReference type="EMBL" id="ETE57977.1"/>
    </source>
</evidence>
<feature type="compositionally biased region" description="Basic and acidic residues" evidence="1">
    <location>
        <begin position="153"/>
        <end position="206"/>
    </location>
</feature>
<protein>
    <submittedName>
        <fullName evidence="2">Cyclic nucleotide-gated cation channel beta-1</fullName>
    </submittedName>
</protein>
<dbReference type="Proteomes" id="UP000018936">
    <property type="component" value="Unassembled WGS sequence"/>
</dbReference>
<proteinExistence type="predicted"/>
<dbReference type="AlphaFoldDB" id="V8N8V9"/>
<evidence type="ECO:0000313" key="3">
    <source>
        <dbReference type="Proteomes" id="UP000018936"/>
    </source>
</evidence>
<organism evidence="2 3">
    <name type="scientific">Ophiophagus hannah</name>
    <name type="common">King cobra</name>
    <name type="synonym">Naja hannah</name>
    <dbReference type="NCBI Taxonomy" id="8665"/>
    <lineage>
        <taxon>Eukaryota</taxon>
        <taxon>Metazoa</taxon>
        <taxon>Chordata</taxon>
        <taxon>Craniata</taxon>
        <taxon>Vertebrata</taxon>
        <taxon>Euteleostomi</taxon>
        <taxon>Lepidosauria</taxon>
        <taxon>Squamata</taxon>
        <taxon>Bifurcata</taxon>
        <taxon>Unidentata</taxon>
        <taxon>Episquamata</taxon>
        <taxon>Toxicofera</taxon>
        <taxon>Serpentes</taxon>
        <taxon>Colubroidea</taxon>
        <taxon>Elapidae</taxon>
        <taxon>Elapinae</taxon>
        <taxon>Ophiophagus</taxon>
    </lineage>
</organism>
<dbReference type="OrthoDB" id="276744at2759"/>
<feature type="non-terminal residue" evidence="2">
    <location>
        <position position="1"/>
    </location>
</feature>
<accession>V8N8V9</accession>
<comment type="caution">
    <text evidence="2">The sequence shown here is derived from an EMBL/GenBank/DDBJ whole genome shotgun (WGS) entry which is preliminary data.</text>
</comment>
<evidence type="ECO:0000256" key="1">
    <source>
        <dbReference type="SAM" id="MobiDB-lite"/>
    </source>
</evidence>